<evidence type="ECO:0000259" key="1">
    <source>
        <dbReference type="Pfam" id="PF07693"/>
    </source>
</evidence>
<keyword evidence="3" id="KW-1185">Reference proteome</keyword>
<dbReference type="EMBL" id="CP073720">
    <property type="protein sequence ID" value="UWP85060.1"/>
    <property type="molecule type" value="Genomic_DNA"/>
</dbReference>
<sequence length="453" mass="49285">MLGHLLPRPFRRSAGRSADAAPLRRRYDSASGYFAKSSTPEGSTLAALLTDNPILRLDHDRFGFRTYVEQLHEIVANADTLPVTVGVFGPWGSGKSSFMRMWQDQLAFAPENRALWFNPWKYDQKVEVWAALLQSLLAELATEETAARKATRLASAATWLALRLGVGASVSLATGGAISAADVAAGAQQLAATNADYYRELNRFEIDFAEAVAAYLPPEGRLFVFVDDLDRCTPAAAVNVLEALKLFTGDARCVFVLGMDYDLLVQVVAGRFGGDVTVDGAAYLEKIVQLPFFLPEISFAEIRRSVAEHVADLADHDPFWTLVRTGFGNNPRRIKRFVNVLTLATSVLARDASPAGARTDLARRMQLARLLVVRSQHRPFFQHLLRNPGAWQALLEPQSRRGTDLQAFAADGELLRLLGAETASGGPALPPTAGEVSRLLTTVRLAAPPATGS</sequence>
<accession>A0ABY5W4Z7</accession>
<protein>
    <submittedName>
        <fullName evidence="2">KAP family NTPase</fullName>
    </submittedName>
</protein>
<reference evidence="2" key="1">
    <citation type="submission" date="2021-04" db="EMBL/GenBank/DDBJ databases">
        <authorList>
            <person name="Hartkoorn R.C."/>
            <person name="Beaudoing E."/>
            <person name="Hot D."/>
        </authorList>
    </citation>
    <scope>NUCLEOTIDE SEQUENCE</scope>
    <source>
        <strain evidence="2">NRRL B-16292</strain>
    </source>
</reference>
<name>A0ABY5W4Z7_9ACTN</name>
<dbReference type="Gene3D" id="3.40.50.300">
    <property type="entry name" value="P-loop containing nucleotide triphosphate hydrolases"/>
    <property type="match status" value="1"/>
</dbReference>
<organism evidence="2 3">
    <name type="scientific">Dactylosporangium fulvum</name>
    <dbReference type="NCBI Taxonomy" id="53359"/>
    <lineage>
        <taxon>Bacteria</taxon>
        <taxon>Bacillati</taxon>
        <taxon>Actinomycetota</taxon>
        <taxon>Actinomycetes</taxon>
        <taxon>Micromonosporales</taxon>
        <taxon>Micromonosporaceae</taxon>
        <taxon>Dactylosporangium</taxon>
    </lineage>
</organism>
<dbReference type="InterPro" id="IPR027417">
    <property type="entry name" value="P-loop_NTPase"/>
</dbReference>
<evidence type="ECO:0000313" key="3">
    <source>
        <dbReference type="Proteomes" id="UP001059617"/>
    </source>
</evidence>
<dbReference type="Pfam" id="PF07693">
    <property type="entry name" value="KAP_NTPase"/>
    <property type="match status" value="1"/>
</dbReference>
<gene>
    <name evidence="2" type="ORF">Dfulv_12860</name>
</gene>
<feature type="domain" description="KAP NTPase" evidence="1">
    <location>
        <begin position="65"/>
        <end position="346"/>
    </location>
</feature>
<dbReference type="SUPFAM" id="SSF52540">
    <property type="entry name" value="P-loop containing nucleoside triphosphate hydrolases"/>
    <property type="match status" value="1"/>
</dbReference>
<dbReference type="InterPro" id="IPR011646">
    <property type="entry name" value="KAP_P-loop"/>
</dbReference>
<reference evidence="2" key="2">
    <citation type="submission" date="2022-09" db="EMBL/GenBank/DDBJ databases">
        <title>Biosynthetic gene clusters of Dactylosporangioum fulvum.</title>
        <authorList>
            <person name="Caradec T."/>
        </authorList>
    </citation>
    <scope>NUCLEOTIDE SEQUENCE</scope>
    <source>
        <strain evidence="2">NRRL B-16292</strain>
    </source>
</reference>
<dbReference type="PANTHER" id="PTHR22674">
    <property type="entry name" value="NTPASE, KAP FAMILY P-LOOP DOMAIN-CONTAINING 1"/>
    <property type="match status" value="1"/>
</dbReference>
<evidence type="ECO:0000313" key="2">
    <source>
        <dbReference type="EMBL" id="UWP85060.1"/>
    </source>
</evidence>
<dbReference type="PANTHER" id="PTHR22674:SF6">
    <property type="entry name" value="NTPASE KAP FAMILY P-LOOP DOMAIN-CONTAINING PROTEIN 1"/>
    <property type="match status" value="1"/>
</dbReference>
<dbReference type="InterPro" id="IPR052754">
    <property type="entry name" value="NTPase_KAP_P-loop"/>
</dbReference>
<dbReference type="Proteomes" id="UP001059617">
    <property type="component" value="Chromosome"/>
</dbReference>
<proteinExistence type="predicted"/>
<dbReference type="RefSeq" id="WP_259863105.1">
    <property type="nucleotide sequence ID" value="NZ_BAAAST010000174.1"/>
</dbReference>